<keyword evidence="1" id="KW-0732">Signal</keyword>
<dbReference type="EMBL" id="JBDFQZ010000004">
    <property type="protein sequence ID" value="KAK9733225.1"/>
    <property type="molecule type" value="Genomic_DNA"/>
</dbReference>
<protein>
    <recommendedName>
        <fullName evidence="4">Secreted protein</fullName>
    </recommendedName>
</protein>
<name>A0AAW1LHA9_SAPOF</name>
<dbReference type="Proteomes" id="UP001443914">
    <property type="component" value="Unassembled WGS sequence"/>
</dbReference>
<accession>A0AAW1LHA9</accession>
<evidence type="ECO:0000313" key="3">
    <source>
        <dbReference type="Proteomes" id="UP001443914"/>
    </source>
</evidence>
<reference evidence="2" key="1">
    <citation type="submission" date="2024-03" db="EMBL/GenBank/DDBJ databases">
        <title>WGS assembly of Saponaria officinalis var. Norfolk2.</title>
        <authorList>
            <person name="Jenkins J."/>
            <person name="Shu S."/>
            <person name="Grimwood J."/>
            <person name="Barry K."/>
            <person name="Goodstein D."/>
            <person name="Schmutz J."/>
            <person name="Leebens-Mack J."/>
            <person name="Osbourn A."/>
        </authorList>
    </citation>
    <scope>NUCLEOTIDE SEQUENCE [LARGE SCALE GENOMIC DNA]</scope>
    <source>
        <strain evidence="2">JIC</strain>
    </source>
</reference>
<comment type="caution">
    <text evidence="2">The sequence shown here is derived from an EMBL/GenBank/DDBJ whole genome shotgun (WGS) entry which is preliminary data.</text>
</comment>
<feature type="chain" id="PRO_5043979667" description="Secreted protein" evidence="1">
    <location>
        <begin position="18"/>
        <end position="63"/>
    </location>
</feature>
<keyword evidence="3" id="KW-1185">Reference proteome</keyword>
<gene>
    <name evidence="2" type="ORF">RND81_04G052500</name>
</gene>
<organism evidence="2 3">
    <name type="scientific">Saponaria officinalis</name>
    <name type="common">Common soapwort</name>
    <name type="synonym">Lychnis saponaria</name>
    <dbReference type="NCBI Taxonomy" id="3572"/>
    <lineage>
        <taxon>Eukaryota</taxon>
        <taxon>Viridiplantae</taxon>
        <taxon>Streptophyta</taxon>
        <taxon>Embryophyta</taxon>
        <taxon>Tracheophyta</taxon>
        <taxon>Spermatophyta</taxon>
        <taxon>Magnoliopsida</taxon>
        <taxon>eudicotyledons</taxon>
        <taxon>Gunneridae</taxon>
        <taxon>Pentapetalae</taxon>
        <taxon>Caryophyllales</taxon>
        <taxon>Caryophyllaceae</taxon>
        <taxon>Caryophylleae</taxon>
        <taxon>Saponaria</taxon>
    </lineage>
</organism>
<evidence type="ECO:0000313" key="2">
    <source>
        <dbReference type="EMBL" id="KAK9733225.1"/>
    </source>
</evidence>
<feature type="signal peptide" evidence="1">
    <location>
        <begin position="1"/>
        <end position="17"/>
    </location>
</feature>
<sequence>MSLSLIVCCWFWSFTCLVSIMSRGLHNQVIGSTFPSDCSGRHGLGCVMVLVSRLDIVGIVGSL</sequence>
<proteinExistence type="predicted"/>
<evidence type="ECO:0000256" key="1">
    <source>
        <dbReference type="SAM" id="SignalP"/>
    </source>
</evidence>
<dbReference type="AlphaFoldDB" id="A0AAW1LHA9"/>
<evidence type="ECO:0008006" key="4">
    <source>
        <dbReference type="Google" id="ProtNLM"/>
    </source>
</evidence>